<evidence type="ECO:0008006" key="4">
    <source>
        <dbReference type="Google" id="ProtNLM"/>
    </source>
</evidence>
<dbReference type="Gene3D" id="2.80.10.50">
    <property type="match status" value="1"/>
</dbReference>
<reference evidence="2" key="1">
    <citation type="submission" date="2023-07" db="EMBL/GenBank/DDBJ databases">
        <title>Genome content predicts the carbon catabolic preferences of heterotrophic bacteria.</title>
        <authorList>
            <person name="Gralka M."/>
        </authorList>
    </citation>
    <scope>NUCLEOTIDE SEQUENCE</scope>
    <source>
        <strain evidence="2">I2M16</strain>
    </source>
</reference>
<sequence length="167" mass="18412">MNKIFYAVLMNVFITTSAYSADTFVIKLVEPLDEPEFYCLDVAGWGDHLKIEDPLQVHTCKPDSPDQEFVVEGSTLKMPEYNRCLTVSASGNTAQPGTALMIRECDGRIMQNFKTLSSGQIMLNNSNLCLAAGTTSLEASGPSHLWRVASLQACDITDKKLITWDAQ</sequence>
<organism evidence="2 3">
    <name type="scientific">Neptunomonas phycophila</name>
    <dbReference type="NCBI Taxonomy" id="1572645"/>
    <lineage>
        <taxon>Bacteria</taxon>
        <taxon>Pseudomonadati</taxon>
        <taxon>Pseudomonadota</taxon>
        <taxon>Gammaproteobacteria</taxon>
        <taxon>Oceanospirillales</taxon>
        <taxon>Oceanospirillaceae</taxon>
        <taxon>Neptunomonas</taxon>
    </lineage>
</organism>
<dbReference type="EMBL" id="JAUOPG010000006">
    <property type="protein sequence ID" value="MDO6453964.1"/>
    <property type="molecule type" value="Genomic_DNA"/>
</dbReference>
<dbReference type="InterPro" id="IPR035992">
    <property type="entry name" value="Ricin_B-like_lectins"/>
</dbReference>
<proteinExistence type="predicted"/>
<comment type="caution">
    <text evidence="2">The sequence shown here is derived from an EMBL/GenBank/DDBJ whole genome shotgun (WGS) entry which is preliminary data.</text>
</comment>
<feature type="chain" id="PRO_5043600032" description="Ricin B lectin domain-containing protein" evidence="1">
    <location>
        <begin position="21"/>
        <end position="167"/>
    </location>
</feature>
<dbReference type="RefSeq" id="WP_303550390.1">
    <property type="nucleotide sequence ID" value="NZ_JAUOPG010000006.1"/>
</dbReference>
<dbReference type="SUPFAM" id="SSF50370">
    <property type="entry name" value="Ricin B-like lectins"/>
    <property type="match status" value="1"/>
</dbReference>
<dbReference type="CDD" id="cd00161">
    <property type="entry name" value="beta-trefoil_Ricin-like"/>
    <property type="match status" value="1"/>
</dbReference>
<dbReference type="AlphaFoldDB" id="A0AAW7XL15"/>
<accession>A0AAW7XL15</accession>
<evidence type="ECO:0000313" key="3">
    <source>
        <dbReference type="Proteomes" id="UP001169862"/>
    </source>
</evidence>
<keyword evidence="1" id="KW-0732">Signal</keyword>
<protein>
    <recommendedName>
        <fullName evidence="4">Ricin B lectin domain-containing protein</fullName>
    </recommendedName>
</protein>
<name>A0AAW7XL15_9GAMM</name>
<dbReference type="Proteomes" id="UP001169862">
    <property type="component" value="Unassembled WGS sequence"/>
</dbReference>
<evidence type="ECO:0000256" key="1">
    <source>
        <dbReference type="SAM" id="SignalP"/>
    </source>
</evidence>
<evidence type="ECO:0000313" key="2">
    <source>
        <dbReference type="EMBL" id="MDO6453964.1"/>
    </source>
</evidence>
<gene>
    <name evidence="2" type="ORF">Q4490_10350</name>
</gene>
<feature type="signal peptide" evidence="1">
    <location>
        <begin position="1"/>
        <end position="20"/>
    </location>
</feature>
<dbReference type="PROSITE" id="PS50231">
    <property type="entry name" value="RICIN_B_LECTIN"/>
    <property type="match status" value="1"/>
</dbReference>